<protein>
    <recommendedName>
        <fullName evidence="14">Transcriptional repressor</fullName>
    </recommendedName>
</protein>
<gene>
    <name evidence="12" type="ORF">B6D57_01760</name>
</gene>
<feature type="binding site" evidence="10">
    <location>
        <position position="133"/>
    </location>
    <ligand>
        <name>Zn(2+)</name>
        <dbReference type="ChEBI" id="CHEBI:29105"/>
    </ligand>
</feature>
<evidence type="ECO:0000256" key="4">
    <source>
        <dbReference type="ARBA" id="ARBA00022491"/>
    </source>
</evidence>
<dbReference type="SUPFAM" id="SSF46785">
    <property type="entry name" value="Winged helix' DNA-binding domain"/>
    <property type="match status" value="1"/>
</dbReference>
<organism evidence="12 13">
    <name type="scientific">Candidatus Coatesbacteria bacterium 4484_99</name>
    <dbReference type="NCBI Taxonomy" id="1970774"/>
    <lineage>
        <taxon>Bacteria</taxon>
        <taxon>Candidatus Coatesiibacteriota</taxon>
    </lineage>
</organism>
<comment type="cofactor">
    <cofactor evidence="11">
        <name>Mn(2+)</name>
        <dbReference type="ChEBI" id="CHEBI:29035"/>
    </cofactor>
    <cofactor evidence="11">
        <name>Fe(2+)</name>
        <dbReference type="ChEBI" id="CHEBI:29033"/>
    </cofactor>
    <text evidence="11">Binds 1 Mn(2+) or Fe(2+) ion per subunit.</text>
</comment>
<feature type="binding site" evidence="10">
    <location>
        <position position="92"/>
    </location>
    <ligand>
        <name>Zn(2+)</name>
        <dbReference type="ChEBI" id="CHEBI:29105"/>
    </ligand>
</feature>
<dbReference type="AlphaFoldDB" id="A0A1W9S3H5"/>
<keyword evidence="4" id="KW-0678">Repressor</keyword>
<evidence type="ECO:0000256" key="6">
    <source>
        <dbReference type="ARBA" id="ARBA00022833"/>
    </source>
</evidence>
<comment type="subcellular location">
    <subcellularLocation>
        <location evidence="1">Cytoplasm</location>
    </subcellularLocation>
</comment>
<feature type="binding site" evidence="10">
    <location>
        <position position="130"/>
    </location>
    <ligand>
        <name>Zn(2+)</name>
        <dbReference type="ChEBI" id="CHEBI:29105"/>
    </ligand>
</feature>
<evidence type="ECO:0000256" key="1">
    <source>
        <dbReference type="ARBA" id="ARBA00004496"/>
    </source>
</evidence>
<dbReference type="FunFam" id="1.10.10.10:FF:000007">
    <property type="entry name" value="Ferric uptake regulation protein"/>
    <property type="match status" value="1"/>
</dbReference>
<keyword evidence="11" id="KW-0408">Iron</keyword>
<dbReference type="GO" id="GO:0003700">
    <property type="term" value="F:DNA-binding transcription factor activity"/>
    <property type="evidence" value="ECO:0007669"/>
    <property type="project" value="InterPro"/>
</dbReference>
<evidence type="ECO:0000256" key="11">
    <source>
        <dbReference type="PIRSR" id="PIRSR602481-2"/>
    </source>
</evidence>
<keyword evidence="6 10" id="KW-0862">Zinc</keyword>
<accession>A0A1W9S3H5</accession>
<evidence type="ECO:0000313" key="13">
    <source>
        <dbReference type="Proteomes" id="UP000192611"/>
    </source>
</evidence>
<dbReference type="Gene3D" id="3.30.1490.190">
    <property type="match status" value="1"/>
</dbReference>
<dbReference type="CDD" id="cd07153">
    <property type="entry name" value="Fur_like"/>
    <property type="match status" value="1"/>
</dbReference>
<dbReference type="Proteomes" id="UP000192611">
    <property type="component" value="Unassembled WGS sequence"/>
</dbReference>
<proteinExistence type="inferred from homology"/>
<evidence type="ECO:0000256" key="10">
    <source>
        <dbReference type="PIRSR" id="PIRSR602481-1"/>
    </source>
</evidence>
<sequence length="139" mass="16409">MVKPDPRVILKEHNIPITIQRVKILEYLIRTNEHPTADQIYSEISDEAILSFATIYNTLHLFTKAGIVNELHIDKDKTHYDIVRKPHDHFLCRECQKIYDIYDLPIQPLTNDTIDGHSIERVHIYLYGICRECLKKNKK</sequence>
<evidence type="ECO:0000256" key="2">
    <source>
        <dbReference type="ARBA" id="ARBA00007957"/>
    </source>
</evidence>
<feature type="binding site" evidence="10">
    <location>
        <position position="95"/>
    </location>
    <ligand>
        <name>Zn(2+)</name>
        <dbReference type="ChEBI" id="CHEBI:29105"/>
    </ligand>
</feature>
<dbReference type="GO" id="GO:0005737">
    <property type="term" value="C:cytoplasm"/>
    <property type="evidence" value="ECO:0007669"/>
    <property type="project" value="UniProtKB-SubCell"/>
</dbReference>
<comment type="cofactor">
    <cofactor evidence="10">
        <name>Zn(2+)</name>
        <dbReference type="ChEBI" id="CHEBI:29105"/>
    </cofactor>
    <text evidence="10">Binds 1 zinc ion per subunit.</text>
</comment>
<dbReference type="PANTHER" id="PTHR33202">
    <property type="entry name" value="ZINC UPTAKE REGULATION PROTEIN"/>
    <property type="match status" value="1"/>
</dbReference>
<dbReference type="GO" id="GO:1900376">
    <property type="term" value="P:regulation of secondary metabolite biosynthetic process"/>
    <property type="evidence" value="ECO:0007669"/>
    <property type="project" value="TreeGrafter"/>
</dbReference>
<evidence type="ECO:0008006" key="14">
    <source>
        <dbReference type="Google" id="ProtNLM"/>
    </source>
</evidence>
<dbReference type="GO" id="GO:0008270">
    <property type="term" value="F:zinc ion binding"/>
    <property type="evidence" value="ECO:0007669"/>
    <property type="project" value="TreeGrafter"/>
</dbReference>
<keyword evidence="9" id="KW-0804">Transcription</keyword>
<dbReference type="PANTHER" id="PTHR33202:SF8">
    <property type="entry name" value="PEROXIDE-RESPONSIVE REPRESSOR PERR"/>
    <property type="match status" value="1"/>
</dbReference>
<dbReference type="InterPro" id="IPR043135">
    <property type="entry name" value="Fur_C"/>
</dbReference>
<dbReference type="GO" id="GO:0000976">
    <property type="term" value="F:transcription cis-regulatory region binding"/>
    <property type="evidence" value="ECO:0007669"/>
    <property type="project" value="TreeGrafter"/>
</dbReference>
<reference evidence="13" key="1">
    <citation type="submission" date="2017-03" db="EMBL/GenBank/DDBJ databases">
        <title>Novel pathways for hydrocarbon cycling and metabolic interdependencies in hydrothermal sediment communities.</title>
        <authorList>
            <person name="Dombrowski N."/>
            <person name="Seitz K."/>
            <person name="Teske A."/>
            <person name="Baker B."/>
        </authorList>
    </citation>
    <scope>NUCLEOTIDE SEQUENCE [LARGE SCALE GENOMIC DNA]</scope>
</reference>
<evidence type="ECO:0000256" key="7">
    <source>
        <dbReference type="ARBA" id="ARBA00023015"/>
    </source>
</evidence>
<name>A0A1W9S3H5_9BACT</name>
<dbReference type="GO" id="GO:0045892">
    <property type="term" value="P:negative regulation of DNA-templated transcription"/>
    <property type="evidence" value="ECO:0007669"/>
    <property type="project" value="TreeGrafter"/>
</dbReference>
<dbReference type="InterPro" id="IPR002481">
    <property type="entry name" value="FUR"/>
</dbReference>
<dbReference type="EMBL" id="NATQ01000023">
    <property type="protein sequence ID" value="OQX90860.1"/>
    <property type="molecule type" value="Genomic_DNA"/>
</dbReference>
<evidence type="ECO:0000256" key="5">
    <source>
        <dbReference type="ARBA" id="ARBA00022723"/>
    </source>
</evidence>
<evidence type="ECO:0000256" key="9">
    <source>
        <dbReference type="ARBA" id="ARBA00023163"/>
    </source>
</evidence>
<evidence type="ECO:0000313" key="12">
    <source>
        <dbReference type="EMBL" id="OQX90860.1"/>
    </source>
</evidence>
<keyword evidence="3" id="KW-0963">Cytoplasm</keyword>
<keyword evidence="8" id="KW-0238">DNA-binding</keyword>
<keyword evidence="7" id="KW-0805">Transcription regulation</keyword>
<comment type="caution">
    <text evidence="12">The sequence shown here is derived from an EMBL/GenBank/DDBJ whole genome shotgun (WGS) entry which is preliminary data.</text>
</comment>
<dbReference type="InterPro" id="IPR036390">
    <property type="entry name" value="WH_DNA-bd_sf"/>
</dbReference>
<keyword evidence="5 10" id="KW-0479">Metal-binding</keyword>
<evidence type="ECO:0000256" key="8">
    <source>
        <dbReference type="ARBA" id="ARBA00023125"/>
    </source>
</evidence>
<comment type="similarity">
    <text evidence="2">Belongs to the Fur family.</text>
</comment>
<dbReference type="Gene3D" id="1.10.10.10">
    <property type="entry name" value="Winged helix-like DNA-binding domain superfamily/Winged helix DNA-binding domain"/>
    <property type="match status" value="1"/>
</dbReference>
<evidence type="ECO:0000256" key="3">
    <source>
        <dbReference type="ARBA" id="ARBA00022490"/>
    </source>
</evidence>
<feature type="binding site" evidence="11">
    <location>
        <position position="88"/>
    </location>
    <ligand>
        <name>Fe cation</name>
        <dbReference type="ChEBI" id="CHEBI:24875"/>
    </ligand>
</feature>
<dbReference type="Pfam" id="PF01475">
    <property type="entry name" value="FUR"/>
    <property type="match status" value="1"/>
</dbReference>
<dbReference type="InterPro" id="IPR036388">
    <property type="entry name" value="WH-like_DNA-bd_sf"/>
</dbReference>